<dbReference type="Gene3D" id="3.30.300.30">
    <property type="match status" value="1"/>
</dbReference>
<dbReference type="PROSITE" id="PS00455">
    <property type="entry name" value="AMP_BINDING"/>
    <property type="match status" value="1"/>
</dbReference>
<dbReference type="Gene3D" id="3.40.50.12780">
    <property type="entry name" value="N-terminal domain of ligase-like"/>
    <property type="match status" value="1"/>
</dbReference>
<dbReference type="AlphaFoldDB" id="A0A160TJ34"/>
<protein>
    <submittedName>
        <fullName evidence="3">Acetyl-coenzyme A synthetase</fullName>
        <ecNumber evidence="3">6.2.1.1</ecNumber>
    </submittedName>
</protein>
<feature type="domain" description="AMP-dependent synthetase/ligase" evidence="1">
    <location>
        <begin position="21"/>
        <end position="390"/>
    </location>
</feature>
<dbReference type="EMBL" id="CZQE01000120">
    <property type="protein sequence ID" value="CUS44228.1"/>
    <property type="molecule type" value="Genomic_DNA"/>
</dbReference>
<name>A0A160TJ34_9ZZZZ</name>
<dbReference type="PANTHER" id="PTHR43767:SF1">
    <property type="entry name" value="NONRIBOSOMAL PEPTIDE SYNTHASE PES1 (EUROFUNG)-RELATED"/>
    <property type="match status" value="1"/>
</dbReference>
<dbReference type="InterPro" id="IPR020845">
    <property type="entry name" value="AMP-binding_CS"/>
</dbReference>
<dbReference type="SUPFAM" id="SSF56801">
    <property type="entry name" value="Acetyl-CoA synthetase-like"/>
    <property type="match status" value="1"/>
</dbReference>
<dbReference type="InterPro" id="IPR025110">
    <property type="entry name" value="AMP-bd_C"/>
</dbReference>
<sequence length="530" mass="57569">MTVVESGALRLDRISDYPAWIAARAPDAEAMVLDDRRWTYAAMRDAIDQLARSLIAAGVGKGDRVATLQTPRPEYLVAFLATASIGGIWIGLNPRYTLEELAYVVSDAAPRVLLTRTRIGERSYGDDIRALRAASSELEHIVAFDGEPPVAGMSPWSDFLAAGQSTPDAALAVARAGCGGRDPCLIVYTSGSTGQPKGALLHHEGLAAFCLEQNRLWPVEPLRAVNYFPINHVGCVVDVSLPVLLAGGTILFLEQFDPRRCLALMEAERATLWGSVPSCFQMQLALPDFDRFDLSAVQLILWEGAAMSREMIERLLQVHPRLATNYGMTETTSGITALEPGDDPDLLAESVGRAFPGVEVRLVDSDGRDVAAGETGEVWARSAYNMLGYWNRPEASAAALTPDGWFKTGDLAVARSDGHYRIVGRLKEMFKSGGYNVYPREIETVIETHPAVAEAAVVSAEDPVWQEVGIAFVVAERPVAADELEAWCRARLANYKIPKHFVFDAALPLLPIGKVDKPLLKRRAAMLAAG</sequence>
<evidence type="ECO:0000313" key="3">
    <source>
        <dbReference type="EMBL" id="CUS44228.1"/>
    </source>
</evidence>
<accession>A0A160TJ34</accession>
<organism evidence="3">
    <name type="scientific">hydrothermal vent metagenome</name>
    <dbReference type="NCBI Taxonomy" id="652676"/>
    <lineage>
        <taxon>unclassified sequences</taxon>
        <taxon>metagenomes</taxon>
        <taxon>ecological metagenomes</taxon>
    </lineage>
</organism>
<dbReference type="InterPro" id="IPR045851">
    <property type="entry name" value="AMP-bd_C_sf"/>
</dbReference>
<dbReference type="PANTHER" id="PTHR43767">
    <property type="entry name" value="LONG-CHAIN-FATTY-ACID--COA LIGASE"/>
    <property type="match status" value="1"/>
</dbReference>
<dbReference type="Pfam" id="PF00501">
    <property type="entry name" value="AMP-binding"/>
    <property type="match status" value="1"/>
</dbReference>
<keyword evidence="3" id="KW-0436">Ligase</keyword>
<dbReference type="InterPro" id="IPR000873">
    <property type="entry name" value="AMP-dep_synth/lig_dom"/>
</dbReference>
<feature type="domain" description="AMP-binding enzyme C-terminal" evidence="2">
    <location>
        <begin position="441"/>
        <end position="514"/>
    </location>
</feature>
<gene>
    <name evidence="3" type="ORF">MGWOODY_Smn1459</name>
</gene>
<dbReference type="InterPro" id="IPR042099">
    <property type="entry name" value="ANL_N_sf"/>
</dbReference>
<dbReference type="EC" id="6.2.1.1" evidence="3"/>
<proteinExistence type="predicted"/>
<dbReference type="GO" id="GO:0003987">
    <property type="term" value="F:acetate-CoA ligase activity"/>
    <property type="evidence" value="ECO:0007669"/>
    <property type="project" value="UniProtKB-EC"/>
</dbReference>
<evidence type="ECO:0000259" key="2">
    <source>
        <dbReference type="Pfam" id="PF13193"/>
    </source>
</evidence>
<reference evidence="3" key="1">
    <citation type="submission" date="2015-10" db="EMBL/GenBank/DDBJ databases">
        <authorList>
            <person name="Gilbert D.G."/>
        </authorList>
    </citation>
    <scope>NUCLEOTIDE SEQUENCE</scope>
</reference>
<evidence type="ECO:0000259" key="1">
    <source>
        <dbReference type="Pfam" id="PF00501"/>
    </source>
</evidence>
<dbReference type="InterPro" id="IPR050237">
    <property type="entry name" value="ATP-dep_AMP-bd_enzyme"/>
</dbReference>
<dbReference type="Pfam" id="PF13193">
    <property type="entry name" value="AMP-binding_C"/>
    <property type="match status" value="1"/>
</dbReference>